<reference evidence="2 3" key="1">
    <citation type="submission" date="2015-03" db="EMBL/GenBank/DDBJ databases">
        <authorList>
            <consortium name="Pathogen Informatics"/>
            <person name="Murphy D."/>
        </authorList>
    </citation>
    <scope>NUCLEOTIDE SEQUENCE [LARGE SCALE GENOMIC DNA]</scope>
    <source>
        <strain evidence="3">type strain: N</strain>
    </source>
</reference>
<dbReference type="EMBL" id="CKLF01000015">
    <property type="protein sequence ID" value="CIV27816.1"/>
    <property type="molecule type" value="Genomic_DNA"/>
</dbReference>
<comment type="caution">
    <text evidence="2">The sequence shown here is derived from an EMBL/GenBank/DDBJ whole genome shotgun (WGS) entry which is preliminary data.</text>
</comment>
<keyword evidence="1" id="KW-0812">Transmembrane</keyword>
<sequence length="48" mass="5586">MLSRKIKRTKKSRRHKKPWSNESKAIIISALIPAIVEIIKYLLALVKD</sequence>
<protein>
    <submittedName>
        <fullName evidence="2">Uncharacterized protein</fullName>
    </submittedName>
</protein>
<dbReference type="AlphaFoldDB" id="A0AA87C786"/>
<name>A0AA87C786_STREE</name>
<dbReference type="Proteomes" id="UP000040910">
    <property type="component" value="Unassembled WGS sequence"/>
</dbReference>
<evidence type="ECO:0000313" key="3">
    <source>
        <dbReference type="Proteomes" id="UP000040910"/>
    </source>
</evidence>
<evidence type="ECO:0000313" key="2">
    <source>
        <dbReference type="EMBL" id="CIV27816.1"/>
    </source>
</evidence>
<proteinExistence type="predicted"/>
<feature type="transmembrane region" description="Helical" evidence="1">
    <location>
        <begin position="21"/>
        <end position="43"/>
    </location>
</feature>
<keyword evidence="1" id="KW-1133">Transmembrane helix</keyword>
<accession>A0AA87C786</accession>
<keyword evidence="1" id="KW-0472">Membrane</keyword>
<gene>
    <name evidence="2" type="ORF">ERS019316_01213</name>
</gene>
<evidence type="ECO:0000256" key="1">
    <source>
        <dbReference type="SAM" id="Phobius"/>
    </source>
</evidence>
<organism evidence="2 3">
    <name type="scientific">Streptococcus pneumoniae</name>
    <dbReference type="NCBI Taxonomy" id="1313"/>
    <lineage>
        <taxon>Bacteria</taxon>
        <taxon>Bacillati</taxon>
        <taxon>Bacillota</taxon>
        <taxon>Bacilli</taxon>
        <taxon>Lactobacillales</taxon>
        <taxon>Streptococcaceae</taxon>
        <taxon>Streptococcus</taxon>
    </lineage>
</organism>